<gene>
    <name evidence="1" type="ORF">DPMN_077443</name>
</gene>
<dbReference type="PANTHER" id="PTHR46601">
    <property type="entry name" value="ULP_PROTEASE DOMAIN-CONTAINING PROTEIN"/>
    <property type="match status" value="1"/>
</dbReference>
<dbReference type="Proteomes" id="UP000828390">
    <property type="component" value="Unassembled WGS sequence"/>
</dbReference>
<dbReference type="EMBL" id="JAIWYP010000015">
    <property type="protein sequence ID" value="KAH3702426.1"/>
    <property type="molecule type" value="Genomic_DNA"/>
</dbReference>
<dbReference type="PANTHER" id="PTHR46601:SF1">
    <property type="entry name" value="ADF-H DOMAIN-CONTAINING PROTEIN"/>
    <property type="match status" value="1"/>
</dbReference>
<accession>A0A9D3YLY0</accession>
<dbReference type="AlphaFoldDB" id="A0A9D3YLY0"/>
<name>A0A9D3YLY0_DREPO</name>
<organism evidence="1 2">
    <name type="scientific">Dreissena polymorpha</name>
    <name type="common">Zebra mussel</name>
    <name type="synonym">Mytilus polymorpha</name>
    <dbReference type="NCBI Taxonomy" id="45954"/>
    <lineage>
        <taxon>Eukaryota</taxon>
        <taxon>Metazoa</taxon>
        <taxon>Spiralia</taxon>
        <taxon>Lophotrochozoa</taxon>
        <taxon>Mollusca</taxon>
        <taxon>Bivalvia</taxon>
        <taxon>Autobranchia</taxon>
        <taxon>Heteroconchia</taxon>
        <taxon>Euheterodonta</taxon>
        <taxon>Imparidentia</taxon>
        <taxon>Neoheterodontei</taxon>
        <taxon>Myida</taxon>
        <taxon>Dreissenoidea</taxon>
        <taxon>Dreissenidae</taxon>
        <taxon>Dreissena</taxon>
    </lineage>
</organism>
<reference evidence="1" key="1">
    <citation type="journal article" date="2019" name="bioRxiv">
        <title>The Genome of the Zebra Mussel, Dreissena polymorpha: A Resource for Invasive Species Research.</title>
        <authorList>
            <person name="McCartney M.A."/>
            <person name="Auch B."/>
            <person name="Kono T."/>
            <person name="Mallez S."/>
            <person name="Zhang Y."/>
            <person name="Obille A."/>
            <person name="Becker A."/>
            <person name="Abrahante J.E."/>
            <person name="Garbe J."/>
            <person name="Badalamenti J.P."/>
            <person name="Herman A."/>
            <person name="Mangelson H."/>
            <person name="Liachko I."/>
            <person name="Sullivan S."/>
            <person name="Sone E.D."/>
            <person name="Koren S."/>
            <person name="Silverstein K.A.T."/>
            <person name="Beckman K.B."/>
            <person name="Gohl D.M."/>
        </authorList>
    </citation>
    <scope>NUCLEOTIDE SEQUENCE</scope>
    <source>
        <strain evidence="1">Duluth1</strain>
        <tissue evidence="1">Whole animal</tissue>
    </source>
</reference>
<evidence type="ECO:0000313" key="1">
    <source>
        <dbReference type="EMBL" id="KAH3702426.1"/>
    </source>
</evidence>
<evidence type="ECO:0000313" key="2">
    <source>
        <dbReference type="Proteomes" id="UP000828390"/>
    </source>
</evidence>
<protein>
    <submittedName>
        <fullName evidence="1">Uncharacterized protein</fullName>
    </submittedName>
</protein>
<comment type="caution">
    <text evidence="1">The sequence shown here is derived from an EMBL/GenBank/DDBJ whole genome shotgun (WGS) entry which is preliminary data.</text>
</comment>
<proteinExistence type="predicted"/>
<keyword evidence="2" id="KW-1185">Reference proteome</keyword>
<sequence>MMTATFGEFMSHIERVKQQYSAVKNIKDKLPHGHLLIQMAVSENYTGNTLEEIQSVYWNNCLISLHPVVIYFRGEENELKHTSYVHV</sequence>
<reference evidence="1" key="2">
    <citation type="submission" date="2020-11" db="EMBL/GenBank/DDBJ databases">
        <authorList>
            <person name="McCartney M.A."/>
            <person name="Auch B."/>
            <person name="Kono T."/>
            <person name="Mallez S."/>
            <person name="Becker A."/>
            <person name="Gohl D.M."/>
            <person name="Silverstein K.A.T."/>
            <person name="Koren S."/>
            <person name="Bechman K.B."/>
            <person name="Herman A."/>
            <person name="Abrahante J.E."/>
            <person name="Garbe J."/>
        </authorList>
    </citation>
    <scope>NUCLEOTIDE SEQUENCE</scope>
    <source>
        <strain evidence="1">Duluth1</strain>
        <tissue evidence="1">Whole animal</tissue>
    </source>
</reference>